<dbReference type="PANTHER" id="PTHR42678">
    <property type="entry name" value="AMIDASE"/>
    <property type="match status" value="1"/>
</dbReference>
<gene>
    <name evidence="2" type="ORF">DES38_11726</name>
</gene>
<dbReference type="RefSeq" id="WP_110252146.1">
    <property type="nucleotide sequence ID" value="NZ_QJJR01000017.1"/>
</dbReference>
<dbReference type="SUPFAM" id="SSF75304">
    <property type="entry name" value="Amidase signature (AS) enzymes"/>
    <property type="match status" value="1"/>
</dbReference>
<reference evidence="2 3" key="1">
    <citation type="submission" date="2018-05" db="EMBL/GenBank/DDBJ databases">
        <title>Genomic Encyclopedia of Type Strains, Phase IV (KMG-IV): sequencing the most valuable type-strain genomes for metagenomic binning, comparative biology and taxonomic classification.</title>
        <authorList>
            <person name="Goeker M."/>
        </authorList>
    </citation>
    <scope>NUCLEOTIDE SEQUENCE [LARGE SCALE GENOMIC DNA]</scope>
    <source>
        <strain evidence="2 3">DSM 22440</strain>
    </source>
</reference>
<feature type="domain" description="Amidase" evidence="1">
    <location>
        <begin position="65"/>
        <end position="423"/>
    </location>
</feature>
<keyword evidence="3" id="KW-1185">Reference proteome</keyword>
<sequence>MSFNSQAYLNDQINKQYGEVPLSRYYHNQPEIDVAINDEVIQEIITSDIATLQAMVKQNKVSYVEIAKAFYNQAQRHQDSHAVISLNPAVIEEAKTRVYDDSHDPLYGIPVLVKDNIATTEMATTAGAAILKDFYPETDAVIIQELKQKGALILGKTNLSEWANFMTENSANGYSAVGGQTKNPHGSFDVGGSSAGSAAAVALHMSPVAIGTETAGSIIYPASQNGVVGLKPTLKTVAQAGIIPIAAAHDTAGPMAQTVNDCYLLFQAMTTTEATFNDQFQRLADYRFGQLDDAALKETYRDEDAIILATFEEQLQQVGASYQHLSLGNACYDVDITDVLLYQFKAGVESYFKHETNPITLADVIAFNRKDEKNASYYGQDLLEQANNHQLTASAIESVIERNRTVTQAALDEAFKTVDVLVTLSNYATSLYATSGYPALTLPGYQRQTGEPVGITLIAPAGQDVDLLYLGQLIEAAGVLSG</sequence>
<name>A0A2V3W253_9BACI</name>
<dbReference type="Pfam" id="PF01425">
    <property type="entry name" value="Amidase"/>
    <property type="match status" value="1"/>
</dbReference>
<dbReference type="EMBL" id="QJJR01000017">
    <property type="protein sequence ID" value="PXW87188.1"/>
    <property type="molecule type" value="Genomic_DNA"/>
</dbReference>
<dbReference type="OrthoDB" id="9811471at2"/>
<dbReference type="AlphaFoldDB" id="A0A2V3W253"/>
<dbReference type="Gene3D" id="3.90.1300.10">
    <property type="entry name" value="Amidase signature (AS) domain"/>
    <property type="match status" value="1"/>
</dbReference>
<proteinExistence type="predicted"/>
<dbReference type="InterPro" id="IPR036928">
    <property type="entry name" value="AS_sf"/>
</dbReference>
<dbReference type="InterPro" id="IPR023631">
    <property type="entry name" value="Amidase_dom"/>
</dbReference>
<dbReference type="Proteomes" id="UP000247922">
    <property type="component" value="Unassembled WGS sequence"/>
</dbReference>
<dbReference type="PANTHER" id="PTHR42678:SF34">
    <property type="entry name" value="OS04G0183300 PROTEIN"/>
    <property type="match status" value="1"/>
</dbReference>
<accession>A0A2V3W253</accession>
<organism evidence="2 3">
    <name type="scientific">Streptohalobacillus salinus</name>
    <dbReference type="NCBI Taxonomy" id="621096"/>
    <lineage>
        <taxon>Bacteria</taxon>
        <taxon>Bacillati</taxon>
        <taxon>Bacillota</taxon>
        <taxon>Bacilli</taxon>
        <taxon>Bacillales</taxon>
        <taxon>Bacillaceae</taxon>
        <taxon>Streptohalobacillus</taxon>
    </lineage>
</organism>
<evidence type="ECO:0000313" key="2">
    <source>
        <dbReference type="EMBL" id="PXW87188.1"/>
    </source>
</evidence>
<protein>
    <submittedName>
        <fullName evidence="2">Amidase</fullName>
    </submittedName>
</protein>
<evidence type="ECO:0000259" key="1">
    <source>
        <dbReference type="Pfam" id="PF01425"/>
    </source>
</evidence>
<comment type="caution">
    <text evidence="2">The sequence shown here is derived from an EMBL/GenBank/DDBJ whole genome shotgun (WGS) entry which is preliminary data.</text>
</comment>
<evidence type="ECO:0000313" key="3">
    <source>
        <dbReference type="Proteomes" id="UP000247922"/>
    </source>
</evidence>